<name>A0A9P8CC55_9HELO</name>
<keyword evidence="2" id="KW-1185">Reference proteome</keyword>
<proteinExistence type="predicted"/>
<protein>
    <submittedName>
        <fullName evidence="1">Uncharacterized protein</fullName>
    </submittedName>
</protein>
<accession>A0A9P8CC55</accession>
<comment type="caution">
    <text evidence="1">The sequence shown here is derived from an EMBL/GenBank/DDBJ whole genome shotgun (WGS) entry which is preliminary data.</text>
</comment>
<dbReference type="EMBL" id="MU254234">
    <property type="protein sequence ID" value="KAG9241302.1"/>
    <property type="molecule type" value="Genomic_DNA"/>
</dbReference>
<gene>
    <name evidence="1" type="ORF">BJ878DRAFT_545384</name>
</gene>
<reference evidence="1" key="1">
    <citation type="journal article" date="2021" name="IMA Fungus">
        <title>Genomic characterization of three marine fungi, including Emericellopsis atlantica sp. nov. with signatures of a generalist lifestyle and marine biomass degradation.</title>
        <authorList>
            <person name="Hagestad O.C."/>
            <person name="Hou L."/>
            <person name="Andersen J.H."/>
            <person name="Hansen E.H."/>
            <person name="Altermark B."/>
            <person name="Li C."/>
            <person name="Kuhnert E."/>
            <person name="Cox R.J."/>
            <person name="Crous P.W."/>
            <person name="Spatafora J.W."/>
            <person name="Lail K."/>
            <person name="Amirebrahimi M."/>
            <person name="Lipzen A."/>
            <person name="Pangilinan J."/>
            <person name="Andreopoulos W."/>
            <person name="Hayes R.D."/>
            <person name="Ng V."/>
            <person name="Grigoriev I.V."/>
            <person name="Jackson S.A."/>
            <person name="Sutton T.D.S."/>
            <person name="Dobson A.D.W."/>
            <person name="Rama T."/>
        </authorList>
    </citation>
    <scope>NUCLEOTIDE SEQUENCE</scope>
    <source>
        <strain evidence="1">TRa3180A</strain>
    </source>
</reference>
<evidence type="ECO:0000313" key="1">
    <source>
        <dbReference type="EMBL" id="KAG9241302.1"/>
    </source>
</evidence>
<dbReference type="Proteomes" id="UP000887226">
    <property type="component" value="Unassembled WGS sequence"/>
</dbReference>
<evidence type="ECO:0000313" key="2">
    <source>
        <dbReference type="Proteomes" id="UP000887226"/>
    </source>
</evidence>
<sequence length="62" mass="6712">MDPASKLDTILKNHINEGLGAFRRRFESTRAELGIAASRDAVQVVFSTVATAVAQNLVLDLI</sequence>
<organism evidence="1 2">
    <name type="scientific">Calycina marina</name>
    <dbReference type="NCBI Taxonomy" id="1763456"/>
    <lineage>
        <taxon>Eukaryota</taxon>
        <taxon>Fungi</taxon>
        <taxon>Dikarya</taxon>
        <taxon>Ascomycota</taxon>
        <taxon>Pezizomycotina</taxon>
        <taxon>Leotiomycetes</taxon>
        <taxon>Helotiales</taxon>
        <taxon>Pezizellaceae</taxon>
        <taxon>Calycina</taxon>
    </lineage>
</organism>
<dbReference type="AlphaFoldDB" id="A0A9P8CC55"/>